<dbReference type="PANTHER" id="PTHR43845:SF1">
    <property type="entry name" value="BLR5969 PROTEIN"/>
    <property type="match status" value="1"/>
</dbReference>
<evidence type="ECO:0000259" key="1">
    <source>
        <dbReference type="Pfam" id="PF00501"/>
    </source>
</evidence>
<accession>A0A2T7G5Y0</accession>
<gene>
    <name evidence="3" type="ORF">DC366_11890</name>
</gene>
<dbReference type="AlphaFoldDB" id="A0A2T7G5Y0"/>
<name>A0A2T7G5Y0_9RHOB</name>
<proteinExistence type="predicted"/>
<dbReference type="InterPro" id="IPR045851">
    <property type="entry name" value="AMP-bd_C_sf"/>
</dbReference>
<dbReference type="PANTHER" id="PTHR43845">
    <property type="entry name" value="BLR5969 PROTEIN"/>
    <property type="match status" value="1"/>
</dbReference>
<dbReference type="Gene3D" id="3.30.300.30">
    <property type="match status" value="1"/>
</dbReference>
<dbReference type="Pfam" id="PF00501">
    <property type="entry name" value="AMP-binding"/>
    <property type="match status" value="1"/>
</dbReference>
<dbReference type="Proteomes" id="UP000244446">
    <property type="component" value="Unassembled WGS sequence"/>
</dbReference>
<evidence type="ECO:0000259" key="2">
    <source>
        <dbReference type="Pfam" id="PF14535"/>
    </source>
</evidence>
<dbReference type="InterPro" id="IPR000873">
    <property type="entry name" value="AMP-dep_synth/lig_dom"/>
</dbReference>
<keyword evidence="4" id="KW-1185">Reference proteome</keyword>
<organism evidence="3 4">
    <name type="scientific">Pelagivirga sediminicola</name>
    <dbReference type="NCBI Taxonomy" id="2170575"/>
    <lineage>
        <taxon>Bacteria</taxon>
        <taxon>Pseudomonadati</taxon>
        <taxon>Pseudomonadota</taxon>
        <taxon>Alphaproteobacteria</taxon>
        <taxon>Rhodobacterales</taxon>
        <taxon>Paracoccaceae</taxon>
        <taxon>Pelagivirga</taxon>
    </lineage>
</organism>
<dbReference type="InterPro" id="IPR042099">
    <property type="entry name" value="ANL_N_sf"/>
</dbReference>
<evidence type="ECO:0000313" key="4">
    <source>
        <dbReference type="Proteomes" id="UP000244446"/>
    </source>
</evidence>
<feature type="domain" description="AMP-dependent ligase C-terminal" evidence="2">
    <location>
        <begin position="351"/>
        <end position="443"/>
    </location>
</feature>
<dbReference type="Pfam" id="PF14535">
    <property type="entry name" value="AMP-binding_C_2"/>
    <property type="match status" value="1"/>
</dbReference>
<dbReference type="EMBL" id="QCYH01000006">
    <property type="protein sequence ID" value="PVA09813.1"/>
    <property type="molecule type" value="Genomic_DNA"/>
</dbReference>
<reference evidence="3 4" key="1">
    <citation type="submission" date="2018-04" db="EMBL/GenBank/DDBJ databases">
        <title>Pelagivirga bohaiensis gen. nov., sp. nov., a bacterium isolated from the Bohai Sea.</title>
        <authorList>
            <person name="Ji X."/>
        </authorList>
    </citation>
    <scope>NUCLEOTIDE SEQUENCE [LARGE SCALE GENOMIC DNA]</scope>
    <source>
        <strain evidence="3 4">BH-SD19</strain>
    </source>
</reference>
<dbReference type="InterPro" id="IPR028154">
    <property type="entry name" value="AMP-dep_Lig_C"/>
</dbReference>
<dbReference type="RefSeq" id="WP_108692436.1">
    <property type="nucleotide sequence ID" value="NZ_QCYH01000006.1"/>
</dbReference>
<dbReference type="SUPFAM" id="SSF56801">
    <property type="entry name" value="Acetyl-CoA synthetase-like"/>
    <property type="match status" value="1"/>
</dbReference>
<protein>
    <submittedName>
        <fullName evidence="3">CoA ligase</fullName>
    </submittedName>
</protein>
<feature type="domain" description="AMP-dependent synthetase/ligase" evidence="1">
    <location>
        <begin position="94"/>
        <end position="300"/>
    </location>
</feature>
<dbReference type="GO" id="GO:0016874">
    <property type="term" value="F:ligase activity"/>
    <property type="evidence" value="ECO:0007669"/>
    <property type="project" value="UniProtKB-KW"/>
</dbReference>
<dbReference type="Gene3D" id="3.40.50.12780">
    <property type="entry name" value="N-terminal domain of ligase-like"/>
    <property type="match status" value="1"/>
</dbReference>
<comment type="caution">
    <text evidence="3">The sequence shown here is derived from an EMBL/GenBank/DDBJ whole genome shotgun (WGS) entry which is preliminary data.</text>
</comment>
<keyword evidence="3" id="KW-0436">Ligase</keyword>
<evidence type="ECO:0000313" key="3">
    <source>
        <dbReference type="EMBL" id="PVA09813.1"/>
    </source>
</evidence>
<dbReference type="OrthoDB" id="580775at2"/>
<sequence length="445" mass="48671">MSQNQAEFPYSDTVWDARELWSRDQITAYQTEQMKAQLVRVGRTSAHYSKVFAECGFDPASFTSLDDLRRLPLTRKKDYVAGLAQDPPFGTFRAVDVADAVRVHFSSGTTAAPAPVLWSAYDADRWADLYARYLYAQGLRKTDVFHCMFGYSWFVGGLGATMAAQKLGALVIPGGSVDTQRQIDTILQYKPRCVIGTPSFMAHIAEAAIARGIDLADSSVEMVCVGGEPGASIPGTREKIERQWGAKMFDCYGALECQPIGWDTAAQTGPTLAEDFIHVEILDAKTDEPVPDGTPGVLVLTHLDKEACPLVRWWTGDIVVRDSTPAPDGRTHARLVGGVHGRGDDMLIVRGVNLFPSAVEDVVRAHPGTTNEYVLVVNDSMKDPNTGMLRRITLRVEREDAADTGLGETLKAALRAQLNVSFDVEVLDAGTLPRTVHKATRVVKE</sequence>